<dbReference type="InterPro" id="IPR050251">
    <property type="entry name" value="HpcH-HpaI_aldolase"/>
</dbReference>
<dbReference type="RefSeq" id="WP_169158689.1">
    <property type="nucleotide sequence ID" value="NZ_JABBFW010000001.1"/>
</dbReference>
<gene>
    <name evidence="5" type="ORF">HHL10_02235</name>
</gene>
<dbReference type="InterPro" id="IPR040442">
    <property type="entry name" value="Pyrv_kinase-like_dom_sf"/>
</dbReference>
<dbReference type="EMBL" id="JABBFW010000001">
    <property type="protein sequence ID" value="NML13797.1"/>
    <property type="molecule type" value="Genomic_DNA"/>
</dbReference>
<name>A0A848F144_9BURK</name>
<keyword evidence="3" id="KW-0456">Lyase</keyword>
<proteinExistence type="inferred from homology"/>
<dbReference type="InterPro" id="IPR015813">
    <property type="entry name" value="Pyrv/PenolPyrv_kinase-like_dom"/>
</dbReference>
<dbReference type="Pfam" id="PF03328">
    <property type="entry name" value="HpcH_HpaI"/>
    <property type="match status" value="1"/>
</dbReference>
<evidence type="ECO:0000256" key="3">
    <source>
        <dbReference type="ARBA" id="ARBA00023239"/>
    </source>
</evidence>
<dbReference type="PANTHER" id="PTHR30502:SF0">
    <property type="entry name" value="PHOSPHOENOLPYRUVATE CARBOXYLASE FAMILY PROTEIN"/>
    <property type="match status" value="1"/>
</dbReference>
<comment type="caution">
    <text evidence="5">The sequence shown here is derived from an EMBL/GenBank/DDBJ whole genome shotgun (WGS) entry which is preliminary data.</text>
</comment>
<dbReference type="InterPro" id="IPR005000">
    <property type="entry name" value="Aldolase/citrate-lyase_domain"/>
</dbReference>
<keyword evidence="2" id="KW-0479">Metal-binding</keyword>
<dbReference type="GO" id="GO:0016832">
    <property type="term" value="F:aldehyde-lyase activity"/>
    <property type="evidence" value="ECO:0007669"/>
    <property type="project" value="TreeGrafter"/>
</dbReference>
<dbReference type="AlphaFoldDB" id="A0A848F144"/>
<evidence type="ECO:0000313" key="6">
    <source>
        <dbReference type="Proteomes" id="UP000574067"/>
    </source>
</evidence>
<evidence type="ECO:0000256" key="1">
    <source>
        <dbReference type="ARBA" id="ARBA00005568"/>
    </source>
</evidence>
<protein>
    <submittedName>
        <fullName evidence="5">2-dehydro-3-deoxyglucarate aldolase</fullName>
    </submittedName>
</protein>
<evidence type="ECO:0000313" key="5">
    <source>
        <dbReference type="EMBL" id="NML13797.1"/>
    </source>
</evidence>
<organism evidence="5 6">
    <name type="scientific">Azohydromonas caseinilytica</name>
    <dbReference type="NCBI Taxonomy" id="2728836"/>
    <lineage>
        <taxon>Bacteria</taxon>
        <taxon>Pseudomonadati</taxon>
        <taxon>Pseudomonadota</taxon>
        <taxon>Betaproteobacteria</taxon>
        <taxon>Burkholderiales</taxon>
        <taxon>Sphaerotilaceae</taxon>
        <taxon>Azohydromonas</taxon>
    </lineage>
</organism>
<dbReference type="Proteomes" id="UP000574067">
    <property type="component" value="Unassembled WGS sequence"/>
</dbReference>
<dbReference type="PANTHER" id="PTHR30502">
    <property type="entry name" value="2-KETO-3-DEOXY-L-RHAMNONATE ALDOLASE"/>
    <property type="match status" value="1"/>
</dbReference>
<sequence>MTSFRQLLKAAGAHPPIGTWITSASPIVAEAVGHAGFDWGLVDMEHAPLDYMDLVHLLQAIGNTKMTPVVRVPANETVAVKRVLDAGAPTLMFPLVQSADDARRAVAATRHAPQGVRSMATLSRATRYGAAGAAPAPVGVIVELETPQALEQLEAVAQVEGVDAVFIGPADLSAHLGHAGNLMHPEVMRLMGDAAQRCRRLGIPVGTVGASPDVVTQFRAMGFNFIAVASDLGLLMRGAQAVVQALRTPDGELHVHSLSSGTRTEPTAA</sequence>
<keyword evidence="6" id="KW-1185">Reference proteome</keyword>
<reference evidence="5 6" key="1">
    <citation type="submission" date="2020-04" db="EMBL/GenBank/DDBJ databases">
        <title>Azohydromonas sp. isolated from soil.</title>
        <authorList>
            <person name="Dahal R.H."/>
        </authorList>
    </citation>
    <scope>NUCLEOTIDE SEQUENCE [LARGE SCALE GENOMIC DNA]</scope>
    <source>
        <strain evidence="5 6">G-1-1-14</strain>
    </source>
</reference>
<comment type="similarity">
    <text evidence="1">Belongs to the HpcH/HpaI aldolase family.</text>
</comment>
<feature type="domain" description="HpcH/HpaI aldolase/citrate lyase" evidence="4">
    <location>
        <begin position="17"/>
        <end position="236"/>
    </location>
</feature>
<dbReference type="Gene3D" id="3.20.20.60">
    <property type="entry name" value="Phosphoenolpyruvate-binding domains"/>
    <property type="match status" value="1"/>
</dbReference>
<evidence type="ECO:0000259" key="4">
    <source>
        <dbReference type="Pfam" id="PF03328"/>
    </source>
</evidence>
<dbReference type="SUPFAM" id="SSF51621">
    <property type="entry name" value="Phosphoenolpyruvate/pyruvate domain"/>
    <property type="match status" value="1"/>
</dbReference>
<dbReference type="GO" id="GO:0046872">
    <property type="term" value="F:metal ion binding"/>
    <property type="evidence" value="ECO:0007669"/>
    <property type="project" value="UniProtKB-KW"/>
</dbReference>
<accession>A0A848F144</accession>
<dbReference type="GO" id="GO:0005737">
    <property type="term" value="C:cytoplasm"/>
    <property type="evidence" value="ECO:0007669"/>
    <property type="project" value="TreeGrafter"/>
</dbReference>
<evidence type="ECO:0000256" key="2">
    <source>
        <dbReference type="ARBA" id="ARBA00022723"/>
    </source>
</evidence>